<dbReference type="GO" id="GO:0051539">
    <property type="term" value="F:4 iron, 4 sulfur cluster binding"/>
    <property type="evidence" value="ECO:0007669"/>
    <property type="project" value="UniProtKB-KW"/>
</dbReference>
<evidence type="ECO:0000256" key="5">
    <source>
        <dbReference type="ARBA" id="ARBA00022691"/>
    </source>
</evidence>
<dbReference type="OrthoDB" id="9770937at2"/>
<dbReference type="Proteomes" id="UP000231134">
    <property type="component" value="Unassembled WGS sequence"/>
</dbReference>
<dbReference type="CDD" id="cd01335">
    <property type="entry name" value="Radical_SAM"/>
    <property type="match status" value="1"/>
</dbReference>
<comment type="cofactor">
    <cofactor evidence="2">
        <name>[4Fe-4S] cluster</name>
        <dbReference type="ChEBI" id="CHEBI:49883"/>
    </cofactor>
</comment>
<evidence type="ECO:0000256" key="11">
    <source>
        <dbReference type="PIRSR" id="PIRSR603739-50"/>
    </source>
</evidence>
<keyword evidence="9" id="KW-0411">Iron-sulfur</keyword>
<dbReference type="RefSeq" id="WP_100426370.1">
    <property type="nucleotide sequence ID" value="NZ_PGEX01000001.1"/>
</dbReference>
<name>A0A2M9AA67_9BACT</name>
<dbReference type="GO" id="GO:0016853">
    <property type="term" value="F:isomerase activity"/>
    <property type="evidence" value="ECO:0007669"/>
    <property type="project" value="UniProtKB-KW"/>
</dbReference>
<dbReference type="AlphaFoldDB" id="A0A2M9AA67"/>
<dbReference type="InterPro" id="IPR003739">
    <property type="entry name" value="Lys_aminomutase/Glu_NH3_mut"/>
</dbReference>
<dbReference type="EMBL" id="PGEX01000001">
    <property type="protein sequence ID" value="PJJ42513.1"/>
    <property type="molecule type" value="Genomic_DNA"/>
</dbReference>
<dbReference type="InterPro" id="IPR013785">
    <property type="entry name" value="Aldolase_TIM"/>
</dbReference>
<evidence type="ECO:0000256" key="7">
    <source>
        <dbReference type="ARBA" id="ARBA00022898"/>
    </source>
</evidence>
<evidence type="ECO:0000256" key="4">
    <source>
        <dbReference type="ARBA" id="ARBA00022485"/>
    </source>
</evidence>
<evidence type="ECO:0000256" key="2">
    <source>
        <dbReference type="ARBA" id="ARBA00001966"/>
    </source>
</evidence>
<comment type="similarity">
    <text evidence="3">Belongs to the radical SAM superfamily. KamA family.</text>
</comment>
<comment type="caution">
    <text evidence="13">The sequence shown here is derived from an EMBL/GenBank/DDBJ whole genome shotgun (WGS) entry which is preliminary data.</text>
</comment>
<dbReference type="InterPro" id="IPR007197">
    <property type="entry name" value="rSAM"/>
</dbReference>
<evidence type="ECO:0000259" key="12">
    <source>
        <dbReference type="PROSITE" id="PS51918"/>
    </source>
</evidence>
<feature type="modified residue" description="N6-(pyridoxal phosphate)lysine" evidence="11">
    <location>
        <position position="317"/>
    </location>
</feature>
<dbReference type="GO" id="GO:0046872">
    <property type="term" value="F:metal ion binding"/>
    <property type="evidence" value="ECO:0007669"/>
    <property type="project" value="UniProtKB-KW"/>
</dbReference>
<evidence type="ECO:0000256" key="3">
    <source>
        <dbReference type="ARBA" id="ARBA00008703"/>
    </source>
</evidence>
<gene>
    <name evidence="13" type="ORF">BGX16_2545</name>
</gene>
<evidence type="ECO:0000256" key="6">
    <source>
        <dbReference type="ARBA" id="ARBA00022723"/>
    </source>
</evidence>
<dbReference type="NCBIfam" id="TIGR00238">
    <property type="entry name" value="KamA family radical SAM protein"/>
    <property type="match status" value="1"/>
</dbReference>
<evidence type="ECO:0000256" key="8">
    <source>
        <dbReference type="ARBA" id="ARBA00023004"/>
    </source>
</evidence>
<dbReference type="SFLD" id="SFLDG01070">
    <property type="entry name" value="PLP-dependent"/>
    <property type="match status" value="1"/>
</dbReference>
<keyword evidence="10" id="KW-0413">Isomerase</keyword>
<accession>A0A2M9AA67</accession>
<keyword evidence="6" id="KW-0479">Metal-binding</keyword>
<dbReference type="SUPFAM" id="SSF102114">
    <property type="entry name" value="Radical SAM enzymes"/>
    <property type="match status" value="1"/>
</dbReference>
<evidence type="ECO:0000256" key="9">
    <source>
        <dbReference type="ARBA" id="ARBA00023014"/>
    </source>
</evidence>
<dbReference type="PANTHER" id="PTHR30538:SF1">
    <property type="entry name" value="L-LYSINE 2,3-AMINOMUTASE"/>
    <property type="match status" value="1"/>
</dbReference>
<evidence type="ECO:0000313" key="14">
    <source>
        <dbReference type="Proteomes" id="UP000231134"/>
    </source>
</evidence>
<evidence type="ECO:0000256" key="10">
    <source>
        <dbReference type="ARBA" id="ARBA00023235"/>
    </source>
</evidence>
<dbReference type="SFLD" id="SFLDS00029">
    <property type="entry name" value="Radical_SAM"/>
    <property type="match status" value="1"/>
</dbReference>
<keyword evidence="14" id="KW-1185">Reference proteome</keyword>
<keyword evidence="5" id="KW-0949">S-adenosyl-L-methionine</keyword>
<feature type="domain" description="Radical SAM core" evidence="12">
    <location>
        <begin position="88"/>
        <end position="314"/>
    </location>
</feature>
<sequence>MAKSTPFFTSLKDLFAFLELPEPSTQVANSRFSFFVSRHFASKMEKGNPNDPLLREILPTEEENRIVEGFCDDPVGDGKSEKEPGILQKYKGRVLIEPTFTCSLHCRFCFRRAEPKRSLENFTNRLDAWLSKTVDIHEVILSGGDPMMLPKPKLDELFDMILSKEQVKTVRIHTRTPVTYPQIFDAEFKGSIFPTLQKVAEKKKLVVVVHVDHPNELDDASAKVFQNLQKLNATLLNQSTLLKGINDSGAVLTELSFKLFSQGVLPYYLHQLDHATGVAHFEISDAEALKLVEEVRLGVPGYLVPRLVREIAGEGSKTPIVHP</sequence>
<keyword evidence="7 11" id="KW-0663">Pyridoxal phosphate</keyword>
<dbReference type="PANTHER" id="PTHR30538">
    <property type="entry name" value="LYSINE 2,3-AMINOMUTASE-RELATED"/>
    <property type="match status" value="1"/>
</dbReference>
<organism evidence="13 14">
    <name type="scientific">Hallerella succinigenes</name>
    <dbReference type="NCBI Taxonomy" id="1896222"/>
    <lineage>
        <taxon>Bacteria</taxon>
        <taxon>Pseudomonadati</taxon>
        <taxon>Fibrobacterota</taxon>
        <taxon>Fibrobacteria</taxon>
        <taxon>Fibrobacterales</taxon>
        <taxon>Fibrobacteraceae</taxon>
        <taxon>Hallerella</taxon>
    </lineage>
</organism>
<comment type="cofactor">
    <cofactor evidence="1 11">
        <name>pyridoxal 5'-phosphate</name>
        <dbReference type="ChEBI" id="CHEBI:597326"/>
    </cofactor>
</comment>
<dbReference type="PROSITE" id="PS51918">
    <property type="entry name" value="RADICAL_SAM"/>
    <property type="match status" value="1"/>
</dbReference>
<keyword evidence="8" id="KW-0408">Iron</keyword>
<dbReference type="Pfam" id="PF04055">
    <property type="entry name" value="Radical_SAM"/>
    <property type="match status" value="1"/>
</dbReference>
<evidence type="ECO:0000256" key="1">
    <source>
        <dbReference type="ARBA" id="ARBA00001933"/>
    </source>
</evidence>
<reference evidence="13 14" key="1">
    <citation type="submission" date="2017-11" db="EMBL/GenBank/DDBJ databases">
        <title>Animal gut microbial communities from fecal samples from Wisconsin, USA.</title>
        <authorList>
            <person name="Neumann A."/>
        </authorList>
    </citation>
    <scope>NUCLEOTIDE SEQUENCE [LARGE SCALE GENOMIC DNA]</scope>
    <source>
        <strain evidence="13 14">UWS3</strain>
    </source>
</reference>
<keyword evidence="4" id="KW-0004">4Fe-4S</keyword>
<dbReference type="Gene3D" id="3.20.20.70">
    <property type="entry name" value="Aldolase class I"/>
    <property type="match status" value="1"/>
</dbReference>
<protein>
    <submittedName>
        <fullName evidence="13">L-lysine 2,3-aminomutase</fullName>
    </submittedName>
</protein>
<proteinExistence type="inferred from homology"/>
<evidence type="ECO:0000313" key="13">
    <source>
        <dbReference type="EMBL" id="PJJ42513.1"/>
    </source>
</evidence>
<dbReference type="InterPro" id="IPR058240">
    <property type="entry name" value="rSAM_sf"/>
</dbReference>